<keyword evidence="3" id="KW-0804">Transcription</keyword>
<keyword evidence="1" id="KW-0805">Transcription regulation</keyword>
<feature type="domain" description="HTH marR-type" evidence="4">
    <location>
        <begin position="1"/>
        <end position="134"/>
    </location>
</feature>
<dbReference type="GO" id="GO:0006950">
    <property type="term" value="P:response to stress"/>
    <property type="evidence" value="ECO:0007669"/>
    <property type="project" value="TreeGrafter"/>
</dbReference>
<comment type="caution">
    <text evidence="5">The sequence shown here is derived from an EMBL/GenBank/DDBJ whole genome shotgun (WGS) entry which is preliminary data.</text>
</comment>
<dbReference type="SUPFAM" id="SSF46785">
    <property type="entry name" value="Winged helix' DNA-binding domain"/>
    <property type="match status" value="1"/>
</dbReference>
<dbReference type="InterPro" id="IPR036390">
    <property type="entry name" value="WH_DNA-bd_sf"/>
</dbReference>
<protein>
    <submittedName>
        <fullName evidence="5">MarR family transcriptional regulator</fullName>
    </submittedName>
</protein>
<dbReference type="EMBL" id="RXOL01000002">
    <property type="protein sequence ID" value="RVQ67763.1"/>
    <property type="molecule type" value="Genomic_DNA"/>
</dbReference>
<dbReference type="Gene3D" id="1.10.10.10">
    <property type="entry name" value="Winged helix-like DNA-binding domain superfamily/Winged helix DNA-binding domain"/>
    <property type="match status" value="1"/>
</dbReference>
<dbReference type="InterPro" id="IPR000835">
    <property type="entry name" value="HTH_MarR-typ"/>
</dbReference>
<dbReference type="PROSITE" id="PS01117">
    <property type="entry name" value="HTH_MARR_1"/>
    <property type="match status" value="1"/>
</dbReference>
<evidence type="ECO:0000313" key="5">
    <source>
        <dbReference type="EMBL" id="RVQ67763.1"/>
    </source>
</evidence>
<dbReference type="GO" id="GO:0003677">
    <property type="term" value="F:DNA binding"/>
    <property type="evidence" value="ECO:0007669"/>
    <property type="project" value="UniProtKB-KW"/>
</dbReference>
<proteinExistence type="predicted"/>
<accession>A0A437GYM5</accession>
<evidence type="ECO:0000259" key="4">
    <source>
        <dbReference type="PROSITE" id="PS50995"/>
    </source>
</evidence>
<dbReference type="OrthoDB" id="582199at2"/>
<dbReference type="PANTHER" id="PTHR33164:SF64">
    <property type="entry name" value="TRANSCRIPTIONAL REGULATOR SLYA"/>
    <property type="match status" value="1"/>
</dbReference>
<organism evidence="5 6">
    <name type="scientific">Croceicoccus ponticola</name>
    <dbReference type="NCBI Taxonomy" id="2217664"/>
    <lineage>
        <taxon>Bacteria</taxon>
        <taxon>Pseudomonadati</taxon>
        <taxon>Pseudomonadota</taxon>
        <taxon>Alphaproteobacteria</taxon>
        <taxon>Sphingomonadales</taxon>
        <taxon>Erythrobacteraceae</taxon>
        <taxon>Croceicoccus</taxon>
    </lineage>
</organism>
<dbReference type="AlphaFoldDB" id="A0A437GYM5"/>
<name>A0A437GYM5_9SPHN</name>
<evidence type="ECO:0000256" key="3">
    <source>
        <dbReference type="ARBA" id="ARBA00023163"/>
    </source>
</evidence>
<dbReference type="InterPro" id="IPR023187">
    <property type="entry name" value="Tscrpt_reg_MarR-type_CS"/>
</dbReference>
<dbReference type="SMART" id="SM00347">
    <property type="entry name" value="HTH_MARR"/>
    <property type="match status" value="1"/>
</dbReference>
<gene>
    <name evidence="5" type="ORF">EKN06_07510</name>
</gene>
<dbReference type="Proteomes" id="UP000283003">
    <property type="component" value="Unassembled WGS sequence"/>
</dbReference>
<dbReference type="InterPro" id="IPR036388">
    <property type="entry name" value="WH-like_DNA-bd_sf"/>
</dbReference>
<dbReference type="PROSITE" id="PS50995">
    <property type="entry name" value="HTH_MARR_2"/>
    <property type="match status" value="1"/>
</dbReference>
<dbReference type="Pfam" id="PF01047">
    <property type="entry name" value="MarR"/>
    <property type="match status" value="1"/>
</dbReference>
<keyword evidence="6" id="KW-1185">Reference proteome</keyword>
<reference evidence="5 6" key="1">
    <citation type="submission" date="2018-12" db="EMBL/GenBank/DDBJ databases">
        <title>Croceicoccus ponticola sp. nov., a lipolytic bacterium isolated from seawater.</title>
        <authorList>
            <person name="Yoon J.-H."/>
        </authorList>
    </citation>
    <scope>NUCLEOTIDE SEQUENCE [LARGE SCALE GENOMIC DNA]</scope>
    <source>
        <strain evidence="5 6">GM-16</strain>
    </source>
</reference>
<evidence type="ECO:0000256" key="1">
    <source>
        <dbReference type="ARBA" id="ARBA00023015"/>
    </source>
</evidence>
<dbReference type="GO" id="GO:0003700">
    <property type="term" value="F:DNA-binding transcription factor activity"/>
    <property type="evidence" value="ECO:0007669"/>
    <property type="project" value="InterPro"/>
</dbReference>
<dbReference type="InterPro" id="IPR039422">
    <property type="entry name" value="MarR/SlyA-like"/>
</dbReference>
<dbReference type="PANTHER" id="PTHR33164">
    <property type="entry name" value="TRANSCRIPTIONAL REGULATOR, MARR FAMILY"/>
    <property type="match status" value="1"/>
</dbReference>
<evidence type="ECO:0000313" key="6">
    <source>
        <dbReference type="Proteomes" id="UP000283003"/>
    </source>
</evidence>
<sequence length="148" mass="16524">MDNNFAYLATDIGRLFRKRLDCAARPIGVTGAQLRVLLYLDRKPGANQVTLASFLEVEPITAGRMIDRMVAAELVERRADPEDRRAWLLFATAKGDELLARMGGQVEDMLDLALDGLSVDERNALISLLDRVRCNLLMEPETVEARHG</sequence>
<evidence type="ECO:0000256" key="2">
    <source>
        <dbReference type="ARBA" id="ARBA00023125"/>
    </source>
</evidence>
<dbReference type="RefSeq" id="WP_127612274.1">
    <property type="nucleotide sequence ID" value="NZ_RXOL01000002.1"/>
</dbReference>
<dbReference type="PRINTS" id="PR00598">
    <property type="entry name" value="HTHMARR"/>
</dbReference>
<keyword evidence="2" id="KW-0238">DNA-binding</keyword>